<gene>
    <name evidence="1" type="ORF">A8L45_21700</name>
</gene>
<name>A0A1C3E993_9GAMM</name>
<dbReference type="Proteomes" id="UP000094936">
    <property type="component" value="Unassembled WGS sequence"/>
</dbReference>
<dbReference type="STRING" id="1080227.A8L45_21700"/>
<reference evidence="1 2" key="1">
    <citation type="submission" date="2016-05" db="EMBL/GenBank/DDBJ databases">
        <title>Genomic Taxonomy of the Vibrionaceae.</title>
        <authorList>
            <person name="Gomez-Gil B."/>
            <person name="Enciso-Ibarra J."/>
        </authorList>
    </citation>
    <scope>NUCLEOTIDE SEQUENCE [LARGE SCALE GENOMIC DNA]</scope>
    <source>
        <strain evidence="1 2">CAIM 1920</strain>
    </source>
</reference>
<evidence type="ECO:0000313" key="2">
    <source>
        <dbReference type="Proteomes" id="UP000094936"/>
    </source>
</evidence>
<dbReference type="EMBL" id="LYBM01000063">
    <property type="protein sequence ID" value="ODA29815.1"/>
    <property type="molecule type" value="Genomic_DNA"/>
</dbReference>
<keyword evidence="2" id="KW-1185">Reference proteome</keyword>
<protein>
    <submittedName>
        <fullName evidence="1">Uncharacterized protein</fullName>
    </submittedName>
</protein>
<evidence type="ECO:0000313" key="1">
    <source>
        <dbReference type="EMBL" id="ODA29815.1"/>
    </source>
</evidence>
<organism evidence="1 2">
    <name type="scientific">Veronia pacifica</name>
    <dbReference type="NCBI Taxonomy" id="1080227"/>
    <lineage>
        <taxon>Bacteria</taxon>
        <taxon>Pseudomonadati</taxon>
        <taxon>Pseudomonadota</taxon>
        <taxon>Gammaproteobacteria</taxon>
        <taxon>Vibrionales</taxon>
        <taxon>Vibrionaceae</taxon>
        <taxon>Veronia</taxon>
    </lineage>
</organism>
<dbReference type="AlphaFoldDB" id="A0A1C3E993"/>
<accession>A0A1C3E993</accession>
<sequence>MTLKEGTINMFRENTGVDYKSALLWQENMFGDGLHILNSDGRTYTTMDRDFENGDEFFKLLEKHLENGYTNPVNLQVEEQEETIYYPLMY</sequence>
<comment type="caution">
    <text evidence="1">The sequence shown here is derived from an EMBL/GenBank/DDBJ whole genome shotgun (WGS) entry which is preliminary data.</text>
</comment>
<dbReference type="RefSeq" id="WP_068905447.1">
    <property type="nucleotide sequence ID" value="NZ_LYBM01000063.1"/>
</dbReference>
<proteinExistence type="predicted"/>